<keyword evidence="1" id="KW-0378">Hydrolase</keyword>
<feature type="compositionally biased region" description="Basic and acidic residues" evidence="3">
    <location>
        <begin position="333"/>
        <end position="343"/>
    </location>
</feature>
<comment type="caution">
    <text evidence="5">The sequence shown here is derived from an EMBL/GenBank/DDBJ whole genome shotgun (WGS) entry which is preliminary data.</text>
</comment>
<dbReference type="InterPro" id="IPR006047">
    <property type="entry name" value="GH13_cat_dom"/>
</dbReference>
<dbReference type="InterPro" id="IPR017853">
    <property type="entry name" value="GH"/>
</dbReference>
<dbReference type="RefSeq" id="WP_169346325.1">
    <property type="nucleotide sequence ID" value="NZ_JABBJJ010000086.1"/>
</dbReference>
<dbReference type="Gene3D" id="2.60.40.1180">
    <property type="entry name" value="Golgi alpha-mannosidase II"/>
    <property type="match status" value="1"/>
</dbReference>
<keyword evidence="6" id="KW-1185">Reference proteome</keyword>
<evidence type="ECO:0000256" key="3">
    <source>
        <dbReference type="SAM" id="MobiDB-lite"/>
    </source>
</evidence>
<evidence type="ECO:0000256" key="1">
    <source>
        <dbReference type="ARBA" id="ARBA00022801"/>
    </source>
</evidence>
<evidence type="ECO:0000313" key="5">
    <source>
        <dbReference type="EMBL" id="NMO17043.1"/>
    </source>
</evidence>
<feature type="region of interest" description="Disordered" evidence="3">
    <location>
        <begin position="328"/>
        <end position="358"/>
    </location>
</feature>
<dbReference type="PANTHER" id="PTHR10357:SF210">
    <property type="entry name" value="MALTODEXTRIN GLUCOSIDASE"/>
    <property type="match status" value="1"/>
</dbReference>
<dbReference type="InterPro" id="IPR045857">
    <property type="entry name" value="O16G_dom_2"/>
</dbReference>
<accession>A0A848LGX5</accession>
<dbReference type="SUPFAM" id="SSF51445">
    <property type="entry name" value="(Trans)glycosidases"/>
    <property type="match status" value="1"/>
</dbReference>
<sequence>MPSETTLAQPPWVHDAVFLHVYPMGACGAPATNDFHGPPVARLNRLLPWLDTWASLGVNAVYLGPVFESSSHGYDTADYFHVDRRLGEDDALARLVDGMHARGMKVVVDAVFHHVGRGFWAFRDVREKGQGSPYRSWFSGLRFDGRNRFGDPFVYDGWHGVDELVKLDLRQDAVRRHLFDAVAHWVKRFGIDGLRLDAADAMDLDFFDGLHAFCRGLDKPLWLMGEVIHGDYRQWARPGRLHSTTDYALWKALWSSHNDRNYFELAHTLKRQVAPGEGMYEGLTLYTFADNHDVNRAASLLKDARHLPLLYLLLFTLPGAPSLYYGSEWGQQGRKEGGDDRPLRPPLPEPPGPADQPPGLRAAIARYIALRHQHAPLRRGGYRELLVRNEQLAYARELGTESLIVAVNCADKPSEPLALSVTGAPDGEWADLLEPSRRYSMRGGRLQLGALPPISGCVLRRA</sequence>
<dbReference type="PANTHER" id="PTHR10357">
    <property type="entry name" value="ALPHA-AMYLASE FAMILY MEMBER"/>
    <property type="match status" value="1"/>
</dbReference>
<dbReference type="SMART" id="SM00642">
    <property type="entry name" value="Aamy"/>
    <property type="match status" value="1"/>
</dbReference>
<proteinExistence type="predicted"/>
<dbReference type="EMBL" id="JABBJJ010000086">
    <property type="protein sequence ID" value="NMO17043.1"/>
    <property type="molecule type" value="Genomic_DNA"/>
</dbReference>
<feature type="domain" description="Glycosyl hydrolase family 13 catalytic" evidence="4">
    <location>
        <begin position="20"/>
        <end position="371"/>
    </location>
</feature>
<reference evidence="5 6" key="1">
    <citation type="submission" date="2020-04" db="EMBL/GenBank/DDBJ databases">
        <title>Draft genome of Pyxidicoccus fallax type strain.</title>
        <authorList>
            <person name="Whitworth D.E."/>
        </authorList>
    </citation>
    <scope>NUCLEOTIDE SEQUENCE [LARGE SCALE GENOMIC DNA]</scope>
    <source>
        <strain evidence="5 6">DSM 14698</strain>
    </source>
</reference>
<organism evidence="5 6">
    <name type="scientific">Pyxidicoccus fallax</name>
    <dbReference type="NCBI Taxonomy" id="394095"/>
    <lineage>
        <taxon>Bacteria</taxon>
        <taxon>Pseudomonadati</taxon>
        <taxon>Myxococcota</taxon>
        <taxon>Myxococcia</taxon>
        <taxon>Myxococcales</taxon>
        <taxon>Cystobacterineae</taxon>
        <taxon>Myxococcaceae</taxon>
        <taxon>Pyxidicoccus</taxon>
    </lineage>
</organism>
<evidence type="ECO:0000256" key="2">
    <source>
        <dbReference type="ARBA" id="ARBA00023295"/>
    </source>
</evidence>
<dbReference type="Pfam" id="PF00128">
    <property type="entry name" value="Alpha-amylase"/>
    <property type="match status" value="1"/>
</dbReference>
<dbReference type="Gene3D" id="3.20.20.80">
    <property type="entry name" value="Glycosidases"/>
    <property type="match status" value="1"/>
</dbReference>
<dbReference type="GO" id="GO:0016798">
    <property type="term" value="F:hydrolase activity, acting on glycosyl bonds"/>
    <property type="evidence" value="ECO:0007669"/>
    <property type="project" value="UniProtKB-KW"/>
</dbReference>
<dbReference type="Proteomes" id="UP000518300">
    <property type="component" value="Unassembled WGS sequence"/>
</dbReference>
<evidence type="ECO:0000259" key="4">
    <source>
        <dbReference type="SMART" id="SM00642"/>
    </source>
</evidence>
<protein>
    <submittedName>
        <fullName evidence="5">Alpha-amylase</fullName>
    </submittedName>
</protein>
<dbReference type="Gene3D" id="3.90.400.10">
    <property type="entry name" value="Oligo-1,6-glucosidase, Domain 2"/>
    <property type="match status" value="1"/>
</dbReference>
<dbReference type="InterPro" id="IPR013780">
    <property type="entry name" value="Glyco_hydro_b"/>
</dbReference>
<evidence type="ECO:0000313" key="6">
    <source>
        <dbReference type="Proteomes" id="UP000518300"/>
    </source>
</evidence>
<gene>
    <name evidence="5" type="ORF">HG543_19580</name>
</gene>
<keyword evidence="2" id="KW-0326">Glycosidase</keyword>
<dbReference type="GO" id="GO:0005975">
    <property type="term" value="P:carbohydrate metabolic process"/>
    <property type="evidence" value="ECO:0007669"/>
    <property type="project" value="InterPro"/>
</dbReference>
<name>A0A848LGX5_9BACT</name>
<feature type="compositionally biased region" description="Pro residues" evidence="3">
    <location>
        <begin position="344"/>
        <end position="356"/>
    </location>
</feature>
<dbReference type="AlphaFoldDB" id="A0A848LGX5"/>
<dbReference type="SUPFAM" id="SSF51011">
    <property type="entry name" value="Glycosyl hydrolase domain"/>
    <property type="match status" value="1"/>
</dbReference>